<organism evidence="1 2">
    <name type="scientific">Halorubrum salinarum</name>
    <dbReference type="NCBI Taxonomy" id="2739057"/>
    <lineage>
        <taxon>Archaea</taxon>
        <taxon>Methanobacteriati</taxon>
        <taxon>Methanobacteriota</taxon>
        <taxon>Stenosarchaea group</taxon>
        <taxon>Halobacteria</taxon>
        <taxon>Halobacteriales</taxon>
        <taxon>Haloferacaceae</taxon>
        <taxon>Halorubrum</taxon>
    </lineage>
</organism>
<proteinExistence type="predicted"/>
<protein>
    <recommendedName>
        <fullName evidence="3">DUF1102 domain-containing protein</fullName>
    </recommendedName>
</protein>
<gene>
    <name evidence="1" type="ORF">HPS36_03715</name>
</gene>
<name>A0A7D4CJI4_9EURY</name>
<evidence type="ECO:0008006" key="3">
    <source>
        <dbReference type="Google" id="ProtNLM"/>
    </source>
</evidence>
<keyword evidence="2" id="KW-1185">Reference proteome</keyword>
<sequence>MTAGARKCSTCSAPAIRGSRAPIPQFGPVLRWFKQLNTKWVKPHIEDMASRRSVLIGLGSLVAGGGAVLGTGAFDTVTAQRTVSVETTGDANALLALTPVDDDGPYVDDSGDTIQLTLGDADGNGLNQNAVTTFDELVSITNNGTQTVDSITFTIDVTGAGSDEANTDHEEAFGIVANGETIAATGDTNILSDDYYDTSLDSGEAVNFGAEIDLLNGDISDLTDGATFNLTISAEATDN</sequence>
<dbReference type="EMBL" id="CP053941">
    <property type="protein sequence ID" value="QKG92001.1"/>
    <property type="molecule type" value="Genomic_DNA"/>
</dbReference>
<dbReference type="Proteomes" id="UP000505020">
    <property type="component" value="Chromosome"/>
</dbReference>
<dbReference type="RefSeq" id="WP_173228553.1">
    <property type="nucleotide sequence ID" value="NZ_CP053941.1"/>
</dbReference>
<dbReference type="KEGG" id="hsai:HPS36_03715"/>
<evidence type="ECO:0000313" key="1">
    <source>
        <dbReference type="EMBL" id="QKG92001.1"/>
    </source>
</evidence>
<accession>A0A7D4CJI4</accession>
<evidence type="ECO:0000313" key="2">
    <source>
        <dbReference type="Proteomes" id="UP000505020"/>
    </source>
</evidence>
<dbReference type="GeneID" id="55594079"/>
<dbReference type="AlphaFoldDB" id="A0A7D4CJI4"/>
<reference evidence="1 2" key="1">
    <citation type="submission" date="2020-05" db="EMBL/GenBank/DDBJ databases">
        <title>Halorubrum RHB-C sp.nov., an extremely halophilic archaeon isolated from solar salt farm.</title>
        <authorList>
            <person name="Ho H."/>
            <person name="Danganan R.E."/>
            <person name="Dedeles G.R."/>
            <person name="Kim S.-G."/>
        </authorList>
    </citation>
    <scope>NUCLEOTIDE SEQUENCE [LARGE SCALE GENOMIC DNA]</scope>
    <source>
        <strain evidence="1 2">RHB-C</strain>
    </source>
</reference>